<dbReference type="InterPro" id="IPR016181">
    <property type="entry name" value="Acyl_CoA_acyltransferase"/>
</dbReference>
<comment type="caution">
    <text evidence="2">The sequence shown here is derived from an EMBL/GenBank/DDBJ whole genome shotgun (WGS) entry which is preliminary data.</text>
</comment>
<protein>
    <submittedName>
        <fullName evidence="2">GNAT family N-acetyltransferase</fullName>
    </submittedName>
</protein>
<dbReference type="PANTHER" id="PTHR43233">
    <property type="entry name" value="FAMILY N-ACETYLTRANSFERASE, PUTATIVE (AFU_ORTHOLOGUE AFUA_6G03350)-RELATED"/>
    <property type="match status" value="1"/>
</dbReference>
<dbReference type="GeneID" id="87616061"/>
<dbReference type="EMBL" id="RZTZ01000002">
    <property type="protein sequence ID" value="RVT65031.1"/>
    <property type="molecule type" value="Genomic_DNA"/>
</dbReference>
<keyword evidence="3" id="KW-1185">Reference proteome</keyword>
<dbReference type="Pfam" id="PF13673">
    <property type="entry name" value="Acetyltransf_10"/>
    <property type="match status" value="1"/>
</dbReference>
<evidence type="ECO:0000313" key="2">
    <source>
        <dbReference type="EMBL" id="RVT65031.1"/>
    </source>
</evidence>
<reference evidence="2 3" key="1">
    <citation type="submission" date="2019-01" db="EMBL/GenBank/DDBJ databases">
        <title>Bacillus sp. M5HDSG1-1, whole genome shotgun sequence.</title>
        <authorList>
            <person name="Tuo L."/>
        </authorList>
    </citation>
    <scope>NUCLEOTIDE SEQUENCE [LARGE SCALE GENOMIC DNA]</scope>
    <source>
        <strain evidence="2 3">M5HDSG1-1</strain>
    </source>
</reference>
<dbReference type="RefSeq" id="WP_127737179.1">
    <property type="nucleotide sequence ID" value="NZ_CAJCKN010000023.1"/>
</dbReference>
<dbReference type="AlphaFoldDB" id="A0A3S2UXJ7"/>
<dbReference type="PROSITE" id="PS51186">
    <property type="entry name" value="GNAT"/>
    <property type="match status" value="1"/>
</dbReference>
<dbReference type="GO" id="GO:0016747">
    <property type="term" value="F:acyltransferase activity, transferring groups other than amino-acyl groups"/>
    <property type="evidence" value="ECO:0007669"/>
    <property type="project" value="InterPro"/>
</dbReference>
<dbReference type="Proteomes" id="UP000288024">
    <property type="component" value="Unassembled WGS sequence"/>
</dbReference>
<evidence type="ECO:0000259" key="1">
    <source>
        <dbReference type="PROSITE" id="PS51186"/>
    </source>
</evidence>
<name>A0A3S2UXJ7_9BACI</name>
<organism evidence="2 3">
    <name type="scientific">Niallia taxi</name>
    <dbReference type="NCBI Taxonomy" id="2499688"/>
    <lineage>
        <taxon>Bacteria</taxon>
        <taxon>Bacillati</taxon>
        <taxon>Bacillota</taxon>
        <taxon>Bacilli</taxon>
        <taxon>Bacillales</taxon>
        <taxon>Bacillaceae</taxon>
        <taxon>Niallia</taxon>
    </lineage>
</organism>
<dbReference type="SUPFAM" id="SSF55729">
    <property type="entry name" value="Acyl-CoA N-acyltransferases (Nat)"/>
    <property type="match status" value="1"/>
</dbReference>
<keyword evidence="2" id="KW-0808">Transferase</keyword>
<gene>
    <name evidence="2" type="ORF">EM808_05840</name>
</gene>
<feature type="domain" description="N-acetyltransferase" evidence="1">
    <location>
        <begin position="7"/>
        <end position="136"/>
    </location>
</feature>
<dbReference type="InterPro" id="IPR053144">
    <property type="entry name" value="Acetyltransferase_Butenolide"/>
</dbReference>
<dbReference type="Gene3D" id="3.40.630.30">
    <property type="match status" value="1"/>
</dbReference>
<sequence length="136" mass="15474">MDPLTVIEYKYNEKITPEQLSQVFLASKLIRPTDDYPRLQKMINHADILFTAWNGVQLVGVARAVTDFSYCCYLSDLAVDKSYQKEGIGKTLLQLLKERIGEEVALILLAAPDAMSYYPHVGFENIDNGFRIARKK</sequence>
<dbReference type="CDD" id="cd04301">
    <property type="entry name" value="NAT_SF"/>
    <property type="match status" value="1"/>
</dbReference>
<evidence type="ECO:0000313" key="3">
    <source>
        <dbReference type="Proteomes" id="UP000288024"/>
    </source>
</evidence>
<accession>A0A3S2UXJ7</accession>
<proteinExistence type="predicted"/>
<dbReference type="InterPro" id="IPR000182">
    <property type="entry name" value="GNAT_dom"/>
</dbReference>
<dbReference type="PANTHER" id="PTHR43233:SF1">
    <property type="entry name" value="FAMILY N-ACETYLTRANSFERASE, PUTATIVE (AFU_ORTHOLOGUE AFUA_6G03350)-RELATED"/>
    <property type="match status" value="1"/>
</dbReference>